<dbReference type="AlphaFoldDB" id="D8M275"/>
<sequence length="977" mass="111809">MVQKKWQVIPAEQRESVKSFALNQVMSYSATMESVQQNEELLHKWDIILVEIFKKEWPNSWSSFIHDLVVAATVSESRCINNIYILKIVIEDVFQFGSSEFTSKFNSQIREGLRKDIAEVYNLCTQVLVNTEVVSLIIDAVNIIRLTLAYLPDEQVFDYNLSSILLQGLHQDALRLACMLCLQEILCHPRAGKFPALVSQSLTRFLQFLAVRIVETGETQGYIDLEMDIEACYASLPQELRVFLLSLALFLSSVAAQHKAMLVAQSLALYQQVCRLLLFLSRCPDHEVLKVCMAFWKGWAQDIYNTYKKDSVVMPRNAPEGPFTDETQEVGAIERSYVQLIKLLVRRMSRPEEVMVMENDDGEIVRVETKDTDCSALYKVMKETLVLLSSVDYEITEAIFMSSLDDEKSNDMPFRNTLQPLVWSIGSVSGAMTEEQERRLLVATIMDLLRLIQMKNNKDDKVIIAGCLMYVIQQYPRFLRQYYVLLRTVIRKNFDFMHETHPGVQDMACDTFLKLARNCGSQLIIPHQTDKGRFPPFIEEVLPNVPVYTELLSTQQVEVFFSAVATIAKFERNMDTRNQWISALLLPFNQEMQRVIREGVQNAAQFHTPANLLAIRRALRIDRVVCEVLLLDFATQVSEKGRIEAKLVTFFQDFCDLFQLYGQAATKTIRAKGAAAVNYQDTHHQLLIKREIVRMLQTFVGAFRPKDLGNGAQVDIKEICNQFVPLLLKDFQDTPDCAKEPLELLFLSTLIETLKDRCKGLIPDILSAVFMPSLQLITKDRLQYTDLTLAFYKLMENLARFAFTSLFAFPEQEQKLLIDSLIWGFKDSERKIYETALETVLLVLEAVRGSENAFRQSFYRSFLLYLIENVLDSMTDAMHIPALSLLSRTLQLLFGMLVSGEIEVTLLPSCATSFQNVLEVEKAVAGYLKQQFPRCAEAIIDEYVIMMGKNTGKSNAEYLVINRDFLIQLKVGKGERK</sequence>
<evidence type="ECO:0000256" key="2">
    <source>
        <dbReference type="ARBA" id="ARBA00009466"/>
    </source>
</evidence>
<organism evidence="7">
    <name type="scientific">Blastocystis hominis</name>
    <dbReference type="NCBI Taxonomy" id="12968"/>
    <lineage>
        <taxon>Eukaryota</taxon>
        <taxon>Sar</taxon>
        <taxon>Stramenopiles</taxon>
        <taxon>Bigyra</taxon>
        <taxon>Opalozoa</taxon>
        <taxon>Opalinata</taxon>
        <taxon>Blastocystidae</taxon>
        <taxon>Blastocystis</taxon>
    </lineage>
</organism>
<keyword evidence="3" id="KW-0813">Transport</keyword>
<keyword evidence="4" id="KW-0653">Protein transport</keyword>
<dbReference type="InterPro" id="IPR045065">
    <property type="entry name" value="XPO1/5"/>
</dbReference>
<gene>
    <name evidence="7" type="ORF">GSBLH_T00002222001</name>
</gene>
<reference evidence="7" key="1">
    <citation type="submission" date="2010-02" db="EMBL/GenBank/DDBJ databases">
        <title>Sequencing and annotation of the Blastocystis hominis genome.</title>
        <authorList>
            <person name="Wincker P."/>
        </authorList>
    </citation>
    <scope>NUCLEOTIDE SEQUENCE</scope>
    <source>
        <strain evidence="7">Singapore isolate B</strain>
    </source>
</reference>
<dbReference type="InParanoid" id="D8M275"/>
<dbReference type="Pfam" id="PF18787">
    <property type="entry name" value="CRM1_repeat_3"/>
    <property type="match status" value="1"/>
</dbReference>
<dbReference type="InterPro" id="IPR016024">
    <property type="entry name" value="ARM-type_fold"/>
</dbReference>
<dbReference type="PANTHER" id="PTHR11223">
    <property type="entry name" value="EXPORTIN 1/5"/>
    <property type="match status" value="1"/>
</dbReference>
<dbReference type="GO" id="GO:0031267">
    <property type="term" value="F:small GTPase binding"/>
    <property type="evidence" value="ECO:0007669"/>
    <property type="project" value="InterPro"/>
</dbReference>
<dbReference type="EMBL" id="FN668647">
    <property type="protein sequence ID" value="CBK22164.2"/>
    <property type="molecule type" value="Genomic_DNA"/>
</dbReference>
<dbReference type="SMART" id="SM01102">
    <property type="entry name" value="CRM1_C"/>
    <property type="match status" value="1"/>
</dbReference>
<dbReference type="Gene3D" id="1.25.10.10">
    <property type="entry name" value="Leucine-rich Repeat Variant"/>
    <property type="match status" value="1"/>
</dbReference>
<dbReference type="GO" id="GO:0006611">
    <property type="term" value="P:protein export from nucleus"/>
    <property type="evidence" value="ECO:0007669"/>
    <property type="project" value="InterPro"/>
</dbReference>
<comment type="similarity">
    <text evidence="2">Belongs to the exportin family.</text>
</comment>
<dbReference type="GO" id="GO:0000056">
    <property type="term" value="P:ribosomal small subunit export from nucleus"/>
    <property type="evidence" value="ECO:0007669"/>
    <property type="project" value="TreeGrafter"/>
</dbReference>
<dbReference type="OrthoDB" id="27218at2759"/>
<comment type="subcellular location">
    <subcellularLocation>
        <location evidence="1">Nucleus</location>
    </subcellularLocation>
</comment>
<accession>D8M275</accession>
<dbReference type="Pfam" id="PF08767">
    <property type="entry name" value="CRM1_C"/>
    <property type="match status" value="1"/>
</dbReference>
<dbReference type="InterPro" id="IPR001494">
    <property type="entry name" value="Importin-beta_N"/>
</dbReference>
<proteinExistence type="inferred from homology"/>
<dbReference type="InterPro" id="IPR040485">
    <property type="entry name" value="XPO1_repeat_3"/>
</dbReference>
<evidence type="ECO:0000256" key="3">
    <source>
        <dbReference type="ARBA" id="ARBA00022448"/>
    </source>
</evidence>
<dbReference type="InterPro" id="IPR011989">
    <property type="entry name" value="ARM-like"/>
</dbReference>
<dbReference type="PROSITE" id="PS50166">
    <property type="entry name" value="IMPORTIN_B_NT"/>
    <property type="match status" value="1"/>
</dbReference>
<name>D8M275_BLAHO</name>
<evidence type="ECO:0000259" key="6">
    <source>
        <dbReference type="PROSITE" id="PS50166"/>
    </source>
</evidence>
<evidence type="ECO:0000256" key="5">
    <source>
        <dbReference type="ARBA" id="ARBA00023242"/>
    </source>
</evidence>
<dbReference type="Pfam" id="PF08389">
    <property type="entry name" value="Xpo1"/>
    <property type="match status" value="1"/>
</dbReference>
<dbReference type="GO" id="GO:0005634">
    <property type="term" value="C:nucleus"/>
    <property type="evidence" value="ECO:0007669"/>
    <property type="project" value="UniProtKB-SubCell"/>
</dbReference>
<dbReference type="GeneID" id="24919419"/>
<keyword evidence="5" id="KW-0539">Nucleus</keyword>
<evidence type="ECO:0000313" key="7">
    <source>
        <dbReference type="EMBL" id="CBK22164.2"/>
    </source>
</evidence>
<dbReference type="InterPro" id="IPR014877">
    <property type="entry name" value="XPO1_C_dom"/>
</dbReference>
<evidence type="ECO:0000256" key="4">
    <source>
        <dbReference type="ARBA" id="ARBA00022927"/>
    </source>
</evidence>
<dbReference type="GO" id="GO:0005049">
    <property type="term" value="F:nuclear export signal receptor activity"/>
    <property type="evidence" value="ECO:0007669"/>
    <property type="project" value="InterPro"/>
</dbReference>
<feature type="domain" description="Importin N-terminal" evidence="6">
    <location>
        <begin position="1"/>
        <end position="27"/>
    </location>
</feature>
<dbReference type="OMA" id="WAFKHNN"/>
<dbReference type="InterPro" id="IPR013598">
    <property type="entry name" value="Exportin-1/Importin-b-like"/>
</dbReference>
<evidence type="ECO:0000313" key="8">
    <source>
        <dbReference type="Proteomes" id="UP000008312"/>
    </source>
</evidence>
<protein>
    <recommendedName>
        <fullName evidence="6">Importin N-terminal domain-containing protein</fullName>
    </recommendedName>
</protein>
<dbReference type="GO" id="GO:0005737">
    <property type="term" value="C:cytoplasm"/>
    <property type="evidence" value="ECO:0007669"/>
    <property type="project" value="TreeGrafter"/>
</dbReference>
<evidence type="ECO:0000256" key="1">
    <source>
        <dbReference type="ARBA" id="ARBA00004123"/>
    </source>
</evidence>
<dbReference type="FunCoup" id="D8M275">
    <property type="interactions" value="699"/>
</dbReference>
<dbReference type="Pfam" id="PF18784">
    <property type="entry name" value="CRM1_repeat_2"/>
    <property type="match status" value="1"/>
</dbReference>
<dbReference type="SUPFAM" id="SSF48371">
    <property type="entry name" value="ARM repeat"/>
    <property type="match status" value="2"/>
</dbReference>
<dbReference type="GO" id="GO:0000055">
    <property type="term" value="P:ribosomal large subunit export from nucleus"/>
    <property type="evidence" value="ECO:0007669"/>
    <property type="project" value="TreeGrafter"/>
</dbReference>
<dbReference type="Proteomes" id="UP000008312">
    <property type="component" value="Unassembled WGS sequence"/>
</dbReference>
<dbReference type="PANTHER" id="PTHR11223:SF2">
    <property type="entry name" value="EXPORTIN-1"/>
    <property type="match status" value="1"/>
</dbReference>
<dbReference type="RefSeq" id="XP_012896212.1">
    <property type="nucleotide sequence ID" value="XM_013040758.1"/>
</dbReference>
<dbReference type="InterPro" id="IPR041235">
    <property type="entry name" value="Exp1_repeat_2"/>
</dbReference>
<keyword evidence="8" id="KW-1185">Reference proteome</keyword>